<name>A0AAP0E9Z7_9MAGN</name>
<sequence>MIESRCTRLVPWRSDGAPWRVHSMACGGSRMRMGKLDAAAWTRLLPGTSLGQSLGAVHKGVSARTLAQARLCLGGFIWHERNVSARTLGVSAVESRYEPWCKQGHALAGSLGAIEWRFGTNPGSSKVMP</sequence>
<protein>
    <submittedName>
        <fullName evidence="1">Uncharacterized protein</fullName>
    </submittedName>
</protein>
<evidence type="ECO:0000313" key="2">
    <source>
        <dbReference type="Proteomes" id="UP001417504"/>
    </source>
</evidence>
<keyword evidence="2" id="KW-1185">Reference proteome</keyword>
<gene>
    <name evidence="1" type="ORF">Sjap_025709</name>
</gene>
<dbReference type="AlphaFoldDB" id="A0AAP0E9Z7"/>
<dbReference type="EMBL" id="JBBNAE010000011">
    <property type="protein sequence ID" value="KAK9085298.1"/>
    <property type="molecule type" value="Genomic_DNA"/>
</dbReference>
<proteinExistence type="predicted"/>
<comment type="caution">
    <text evidence="1">The sequence shown here is derived from an EMBL/GenBank/DDBJ whole genome shotgun (WGS) entry which is preliminary data.</text>
</comment>
<dbReference type="Proteomes" id="UP001417504">
    <property type="component" value="Unassembled WGS sequence"/>
</dbReference>
<organism evidence="1 2">
    <name type="scientific">Stephania japonica</name>
    <dbReference type="NCBI Taxonomy" id="461633"/>
    <lineage>
        <taxon>Eukaryota</taxon>
        <taxon>Viridiplantae</taxon>
        <taxon>Streptophyta</taxon>
        <taxon>Embryophyta</taxon>
        <taxon>Tracheophyta</taxon>
        <taxon>Spermatophyta</taxon>
        <taxon>Magnoliopsida</taxon>
        <taxon>Ranunculales</taxon>
        <taxon>Menispermaceae</taxon>
        <taxon>Menispermoideae</taxon>
        <taxon>Cissampelideae</taxon>
        <taxon>Stephania</taxon>
    </lineage>
</organism>
<reference evidence="1 2" key="1">
    <citation type="submission" date="2024-01" db="EMBL/GenBank/DDBJ databases">
        <title>Genome assemblies of Stephania.</title>
        <authorList>
            <person name="Yang L."/>
        </authorList>
    </citation>
    <scope>NUCLEOTIDE SEQUENCE [LARGE SCALE GENOMIC DNA]</scope>
    <source>
        <strain evidence="1">QJT</strain>
        <tissue evidence="1">Leaf</tissue>
    </source>
</reference>
<accession>A0AAP0E9Z7</accession>
<evidence type="ECO:0000313" key="1">
    <source>
        <dbReference type="EMBL" id="KAK9085298.1"/>
    </source>
</evidence>